<dbReference type="SUPFAM" id="SSF52047">
    <property type="entry name" value="RNI-like"/>
    <property type="match status" value="1"/>
</dbReference>
<reference evidence="2" key="2">
    <citation type="submission" date="2020-05" db="UniProtKB">
        <authorList>
            <consortium name="EnsemblMetazoa"/>
        </authorList>
    </citation>
    <scope>IDENTIFICATION</scope>
    <source>
        <strain evidence="2">IAEA</strain>
    </source>
</reference>
<name>A0A1A9WXR1_9MUSC</name>
<dbReference type="Proteomes" id="UP000091820">
    <property type="component" value="Unassembled WGS sequence"/>
</dbReference>
<evidence type="ECO:0000313" key="2">
    <source>
        <dbReference type="EnsemblMetazoa" id="GBRI036380-PA"/>
    </source>
</evidence>
<evidence type="ECO:0000313" key="3">
    <source>
        <dbReference type="Proteomes" id="UP000091820"/>
    </source>
</evidence>
<dbReference type="PROSITE" id="PS50181">
    <property type="entry name" value="FBOX"/>
    <property type="match status" value="1"/>
</dbReference>
<dbReference type="VEuPathDB" id="VectorBase:GBRI036380"/>
<dbReference type="InterPro" id="IPR001810">
    <property type="entry name" value="F-box_dom"/>
</dbReference>
<keyword evidence="3" id="KW-1185">Reference proteome</keyword>
<evidence type="ECO:0000259" key="1">
    <source>
        <dbReference type="PROSITE" id="PS50181"/>
    </source>
</evidence>
<dbReference type="Gene3D" id="1.20.1280.50">
    <property type="match status" value="1"/>
</dbReference>
<dbReference type="STRING" id="37001.A0A1A9WXR1"/>
<sequence length="335" mass="38102">MFYLPFNGSLPDTGPAIMDFWFDAAVPLRLTTLLPDDGIVTSSSIRSDNSTKLSALPTEMELKIFSNLTHGDILQVRLVCKDWLQLARSNELERKSKLIISKQNLEDICHHTKRQVLKLPSRVKETFKELNQLEILNITNNNRQELKRVILENLPKEARLNTIHLCIRDGEEDLLELVVQKCSSSLESLNLKFDNLTKRSVKQLNFMSGKVSRLALTGLGAHDLLHSIAPKTNKILTDMTLHDLDAIEESFSTLIQRLPNLIKLDLQFTEITDEVMGSIFHRLTQLRPLLLDTCKGETGIKYLCSKSNISRLKQLQTLCSCFCPIKVLQILNLKN</sequence>
<dbReference type="AlphaFoldDB" id="A0A1A9WXR1"/>
<reference evidence="3" key="1">
    <citation type="submission" date="2014-03" db="EMBL/GenBank/DDBJ databases">
        <authorList>
            <person name="Aksoy S."/>
            <person name="Warren W."/>
            <person name="Wilson R.K."/>
        </authorList>
    </citation>
    <scope>NUCLEOTIDE SEQUENCE [LARGE SCALE GENOMIC DNA]</scope>
    <source>
        <strain evidence="3">IAEA</strain>
    </source>
</reference>
<feature type="domain" description="F-box" evidence="1">
    <location>
        <begin position="50"/>
        <end position="96"/>
    </location>
</feature>
<dbReference type="InterPro" id="IPR032675">
    <property type="entry name" value="LRR_dom_sf"/>
</dbReference>
<organism evidence="2 3">
    <name type="scientific">Glossina brevipalpis</name>
    <dbReference type="NCBI Taxonomy" id="37001"/>
    <lineage>
        <taxon>Eukaryota</taxon>
        <taxon>Metazoa</taxon>
        <taxon>Ecdysozoa</taxon>
        <taxon>Arthropoda</taxon>
        <taxon>Hexapoda</taxon>
        <taxon>Insecta</taxon>
        <taxon>Pterygota</taxon>
        <taxon>Neoptera</taxon>
        <taxon>Endopterygota</taxon>
        <taxon>Diptera</taxon>
        <taxon>Brachycera</taxon>
        <taxon>Muscomorpha</taxon>
        <taxon>Hippoboscoidea</taxon>
        <taxon>Glossinidae</taxon>
        <taxon>Glossina</taxon>
    </lineage>
</organism>
<dbReference type="Pfam" id="PF12937">
    <property type="entry name" value="F-box-like"/>
    <property type="match status" value="1"/>
</dbReference>
<dbReference type="SUPFAM" id="SSF81383">
    <property type="entry name" value="F-box domain"/>
    <property type="match status" value="1"/>
</dbReference>
<proteinExistence type="predicted"/>
<dbReference type="InterPro" id="IPR036047">
    <property type="entry name" value="F-box-like_dom_sf"/>
</dbReference>
<dbReference type="EnsemblMetazoa" id="GBRI036380-RA">
    <property type="protein sequence ID" value="GBRI036380-PA"/>
    <property type="gene ID" value="GBRI036380"/>
</dbReference>
<accession>A0A1A9WXR1</accession>
<protein>
    <submittedName>
        <fullName evidence="2">F-box domain-containing protein</fullName>
    </submittedName>
</protein>
<dbReference type="SMART" id="SM00256">
    <property type="entry name" value="FBOX"/>
    <property type="match status" value="1"/>
</dbReference>
<dbReference type="Gene3D" id="3.80.10.10">
    <property type="entry name" value="Ribonuclease Inhibitor"/>
    <property type="match status" value="1"/>
</dbReference>